<protein>
    <submittedName>
        <fullName evidence="1">Uncharacterized protein</fullName>
    </submittedName>
</protein>
<keyword evidence="2" id="KW-1185">Reference proteome</keyword>
<dbReference type="AlphaFoldDB" id="G4TDI2"/>
<name>G4TDI2_SERID</name>
<accession>G4TDI2</accession>
<evidence type="ECO:0000313" key="1">
    <source>
        <dbReference type="EMBL" id="CCA69361.1"/>
    </source>
</evidence>
<dbReference type="OrthoDB" id="3170472at2759"/>
<sequence>MAYYAPPPAYTAYPGAPAGSQKYAILDHYPRRVSHAQQHMLSPAQFVPGQALTRDQAQYVKSYNRAVAIYNASPRKNVLACSQKGCTNVLNTFGNLVIELHLHEIASSGTCCPVCSNWFENWSAKDRHMCPGPGGQCPEEDPDMPAVMPPVAQMSAQDPYFFHQSMRREQYAVVAARRAMETKRSVRSGQALPCDFHGCTAHLPTEASLMQHIFEHFQLATGGLCAACKTWVPDAKSREAHKCPGC</sequence>
<dbReference type="Proteomes" id="UP000007148">
    <property type="component" value="Unassembled WGS sequence"/>
</dbReference>
<dbReference type="HOGENOM" id="CLU_1152350_0_0_1"/>
<organism evidence="1 2">
    <name type="scientific">Serendipita indica (strain DSM 11827)</name>
    <name type="common">Root endophyte fungus</name>
    <name type="synonym">Piriformospora indica</name>
    <dbReference type="NCBI Taxonomy" id="1109443"/>
    <lineage>
        <taxon>Eukaryota</taxon>
        <taxon>Fungi</taxon>
        <taxon>Dikarya</taxon>
        <taxon>Basidiomycota</taxon>
        <taxon>Agaricomycotina</taxon>
        <taxon>Agaricomycetes</taxon>
        <taxon>Sebacinales</taxon>
        <taxon>Serendipitaceae</taxon>
        <taxon>Serendipita</taxon>
    </lineage>
</organism>
<dbReference type="EMBL" id="CAFZ01000053">
    <property type="protein sequence ID" value="CCA69361.1"/>
    <property type="molecule type" value="Genomic_DNA"/>
</dbReference>
<proteinExistence type="predicted"/>
<dbReference type="InParanoid" id="G4TDI2"/>
<gene>
    <name evidence="1" type="ORF">PIIN_03260</name>
</gene>
<comment type="caution">
    <text evidence="1">The sequence shown here is derived from an EMBL/GenBank/DDBJ whole genome shotgun (WGS) entry which is preliminary data.</text>
</comment>
<reference evidence="1 2" key="1">
    <citation type="journal article" date="2011" name="PLoS Pathog.">
        <title>Endophytic Life Strategies Decoded by Genome and Transcriptome Analyses of the Mutualistic Root Symbiont Piriformospora indica.</title>
        <authorList>
            <person name="Zuccaro A."/>
            <person name="Lahrmann U."/>
            <person name="Guldener U."/>
            <person name="Langen G."/>
            <person name="Pfiffi S."/>
            <person name="Biedenkopf D."/>
            <person name="Wong P."/>
            <person name="Samans B."/>
            <person name="Grimm C."/>
            <person name="Basiewicz M."/>
            <person name="Murat C."/>
            <person name="Martin F."/>
            <person name="Kogel K.H."/>
        </authorList>
    </citation>
    <scope>NUCLEOTIDE SEQUENCE [LARGE SCALE GENOMIC DNA]</scope>
    <source>
        <strain evidence="1 2">DSM 11827</strain>
    </source>
</reference>
<evidence type="ECO:0000313" key="2">
    <source>
        <dbReference type="Proteomes" id="UP000007148"/>
    </source>
</evidence>